<proteinExistence type="predicted"/>
<dbReference type="Proteomes" id="UP000825886">
    <property type="component" value="Chromosome"/>
</dbReference>
<gene>
    <name evidence="2" type="ORF">K6K13_08375</name>
</gene>
<evidence type="ECO:0008006" key="4">
    <source>
        <dbReference type="Google" id="ProtNLM"/>
    </source>
</evidence>
<keyword evidence="3" id="KW-1185">Reference proteome</keyword>
<evidence type="ECO:0000313" key="2">
    <source>
        <dbReference type="EMBL" id="QZN97343.1"/>
    </source>
</evidence>
<feature type="region of interest" description="Disordered" evidence="1">
    <location>
        <begin position="137"/>
        <end position="167"/>
    </location>
</feature>
<accession>A0ABX9AQL2</accession>
<dbReference type="EMBL" id="CP081864">
    <property type="protein sequence ID" value="QZN97343.1"/>
    <property type="molecule type" value="Genomic_DNA"/>
</dbReference>
<evidence type="ECO:0000256" key="1">
    <source>
        <dbReference type="SAM" id="MobiDB-lite"/>
    </source>
</evidence>
<protein>
    <recommendedName>
        <fullName evidence="4">HK97 gp10 family phage protein</fullName>
    </recommendedName>
</protein>
<sequence>MPGLNDLLNQLERVRKQIPFATAQALTSVARQIKDAQTTAIKRTFDNPTPFTANSVRSQGARKDTLKARVFIMDTSAEYLEPFEIGGQHKLNGHALLNPKNIRLNKYGNLGNRKMSQRKNNNTFVGEVGGVEGLWRRKKTRKGKKAKKRAKRSPNGTRAARQKQPAPKLLIRFGDALPVRQHLGYFDRANTMAAALMPSAMARALDQALRTAK</sequence>
<reference evidence="2 3" key="1">
    <citation type="submission" date="2021-08" db="EMBL/GenBank/DDBJ databases">
        <title>Culture and genomic analysis of Symbiopectobacterium purcellii sp. nov. gen. nov., isolated from the leafhopper Empoasca decipiens.</title>
        <authorList>
            <person name="Nadal-Jimenez P."/>
            <person name="Siozios S."/>
            <person name="Halliday N."/>
            <person name="Camara M."/>
            <person name="Hurst G.D.D."/>
        </authorList>
    </citation>
    <scope>NUCLEOTIDE SEQUENCE [LARGE SCALE GENOMIC DNA]</scope>
    <source>
        <strain evidence="2 3">SyEd1</strain>
    </source>
</reference>
<feature type="compositionally biased region" description="Basic residues" evidence="1">
    <location>
        <begin position="137"/>
        <end position="152"/>
    </location>
</feature>
<evidence type="ECO:0000313" key="3">
    <source>
        <dbReference type="Proteomes" id="UP000825886"/>
    </source>
</evidence>
<organism evidence="2 3">
    <name type="scientific">Symbiopectobacterium purcellii</name>
    <dbReference type="NCBI Taxonomy" id="2871826"/>
    <lineage>
        <taxon>Bacteria</taxon>
        <taxon>Pseudomonadati</taxon>
        <taxon>Pseudomonadota</taxon>
        <taxon>Gammaproteobacteria</taxon>
        <taxon>Enterobacterales</taxon>
        <taxon>Enterobacteriaceae</taxon>
    </lineage>
</organism>
<name>A0ABX9AQL2_9ENTR</name>
<dbReference type="RefSeq" id="WP_222160384.1">
    <property type="nucleotide sequence ID" value="NZ_CP081864.1"/>
</dbReference>